<dbReference type="GO" id="GO:0004553">
    <property type="term" value="F:hydrolase activity, hydrolyzing O-glycosyl compounds"/>
    <property type="evidence" value="ECO:0007669"/>
    <property type="project" value="InterPro"/>
</dbReference>
<dbReference type="EMBL" id="VOOR01000023">
    <property type="protein sequence ID" value="TXB62841.1"/>
    <property type="molecule type" value="Genomic_DNA"/>
</dbReference>
<gene>
    <name evidence="2" type="ORF">FRY97_12245</name>
</gene>
<keyword evidence="3" id="KW-1185">Reference proteome</keyword>
<proteinExistence type="predicted"/>
<dbReference type="Pfam" id="PF00404">
    <property type="entry name" value="Dockerin_1"/>
    <property type="match status" value="1"/>
</dbReference>
<dbReference type="RefSeq" id="WP_147167827.1">
    <property type="nucleotide sequence ID" value="NZ_VOOR01000023.1"/>
</dbReference>
<dbReference type="InterPro" id="IPR018247">
    <property type="entry name" value="EF_Hand_1_Ca_BS"/>
</dbReference>
<dbReference type="PROSITE" id="PS00018">
    <property type="entry name" value="EF_HAND_1"/>
    <property type="match status" value="1"/>
</dbReference>
<dbReference type="OrthoDB" id="6278496at2"/>
<dbReference type="Gene3D" id="3.40.390.10">
    <property type="entry name" value="Collagenase (Catalytic Domain)"/>
    <property type="match status" value="1"/>
</dbReference>
<dbReference type="InterPro" id="IPR016134">
    <property type="entry name" value="Dockerin_dom"/>
</dbReference>
<dbReference type="CDD" id="cd14252">
    <property type="entry name" value="Dockerin_like"/>
    <property type="match status" value="1"/>
</dbReference>
<sequence length="812" mass="89302">MKLFISPPPPVSLVNNAKISTMVLFLSFGIGFPLSAQFQCGYESLDDPAYNLFISNLSSSISSGTTTYSIPIHLVQVNPAAGVQPENYPLENFMASIDRINSAQYFDDITFYLCKHTVVDDPAYHGEPISGATYNTLSSQYHDSDKLNVYLFSDGRARAFTLGVTNQSGVAISQAWGDKTLVHEIGHWLGLRHTFHNTVGDNPFSGEIAAFLKPDNSYNFFVDPNGFLCPCPSSCSCTPSGTGDMIADTEVDVFYEIGGVSGNLCDFNAQGECIVTHVAPDGSELQETYFPDQGNIMSYYQFSWEYFSAGQQTRMGQVLLTHGSAIINNTGTGCTSFPAPNYLGISEGFVFAPAYDEANDQFAFPPMENMALRYQDISLTDFSQVLSIEDGSYFINPDLILLPEDKDIVIRQREDRTADFYNASDEVSVLDLIRLQKHILGTELIVSPYDKIAGDVNNTGSITVLDMIQIRKLILGIFLEFPEVPVFRLVPRYALSSTSFETPFFQDPFNASWAIGTEDRAYLDDPQTGDPSYLSEITINLLNAEAQDVDTWTFNAVKSGDADNSFARSLDENLIGDTTVTQLTFVNDPHACISAGEVFQVAVSTDQLQNIEGFQANLQLEGAYIRGVRSMDLAGFSTTNFSVSEDQNISIVWVDPELGSAKSKERYAGQVDLFELTLVAEKPICNISNFISTNNAIFSSFFVFGEESGGIVSAFDLDLEIVTSVNKLRATAPFPNPVSTQVNIPFELTESKTVELTMYDGFGFWYEDEGSFPVGTSSFVVNNNFSTLPNGTTVFYVLRADDEVVLGSLIKQ</sequence>
<dbReference type="Proteomes" id="UP000321580">
    <property type="component" value="Unassembled WGS sequence"/>
</dbReference>
<protein>
    <recommendedName>
        <fullName evidence="1">Dockerin domain-containing protein</fullName>
    </recommendedName>
</protein>
<dbReference type="PROSITE" id="PS51766">
    <property type="entry name" value="DOCKERIN"/>
    <property type="match status" value="1"/>
</dbReference>
<dbReference type="InterPro" id="IPR024079">
    <property type="entry name" value="MetalloPept_cat_dom_sf"/>
</dbReference>
<comment type="caution">
    <text evidence="2">The sequence shown here is derived from an EMBL/GenBank/DDBJ whole genome shotgun (WGS) entry which is preliminary data.</text>
</comment>
<dbReference type="InterPro" id="IPR036439">
    <property type="entry name" value="Dockerin_dom_sf"/>
</dbReference>
<dbReference type="GO" id="GO:0008237">
    <property type="term" value="F:metallopeptidase activity"/>
    <property type="evidence" value="ECO:0007669"/>
    <property type="project" value="InterPro"/>
</dbReference>
<evidence type="ECO:0000313" key="2">
    <source>
        <dbReference type="EMBL" id="TXB62841.1"/>
    </source>
</evidence>
<evidence type="ECO:0000313" key="3">
    <source>
        <dbReference type="Proteomes" id="UP000321580"/>
    </source>
</evidence>
<reference evidence="2 3" key="1">
    <citation type="submission" date="2019-08" db="EMBL/GenBank/DDBJ databases">
        <title>Genome of Phaeodactylibacter luteus.</title>
        <authorList>
            <person name="Bowman J.P."/>
        </authorList>
    </citation>
    <scope>NUCLEOTIDE SEQUENCE [LARGE SCALE GENOMIC DNA]</scope>
    <source>
        <strain evidence="2 3">KCTC 42180</strain>
    </source>
</reference>
<name>A0A5C6RKC2_9BACT</name>
<accession>A0A5C6RKC2</accession>
<dbReference type="SUPFAM" id="SSF63446">
    <property type="entry name" value="Type I dockerin domain"/>
    <property type="match status" value="1"/>
</dbReference>
<evidence type="ECO:0000259" key="1">
    <source>
        <dbReference type="PROSITE" id="PS51766"/>
    </source>
</evidence>
<dbReference type="InterPro" id="IPR002105">
    <property type="entry name" value="Dockerin_1_rpt"/>
</dbReference>
<organism evidence="2 3">
    <name type="scientific">Phaeodactylibacter luteus</name>
    <dbReference type="NCBI Taxonomy" id="1564516"/>
    <lineage>
        <taxon>Bacteria</taxon>
        <taxon>Pseudomonadati</taxon>
        <taxon>Bacteroidota</taxon>
        <taxon>Saprospiria</taxon>
        <taxon>Saprospirales</taxon>
        <taxon>Haliscomenobacteraceae</taxon>
        <taxon>Phaeodactylibacter</taxon>
    </lineage>
</organism>
<dbReference type="SUPFAM" id="SSF55486">
    <property type="entry name" value="Metalloproteases ('zincins'), catalytic domain"/>
    <property type="match status" value="1"/>
</dbReference>
<dbReference type="AlphaFoldDB" id="A0A5C6RKC2"/>
<feature type="domain" description="Dockerin" evidence="1">
    <location>
        <begin position="413"/>
        <end position="483"/>
    </location>
</feature>
<dbReference type="GO" id="GO:0000272">
    <property type="term" value="P:polysaccharide catabolic process"/>
    <property type="evidence" value="ECO:0007669"/>
    <property type="project" value="InterPro"/>
</dbReference>
<dbReference type="Gene3D" id="1.10.1330.10">
    <property type="entry name" value="Dockerin domain"/>
    <property type="match status" value="1"/>
</dbReference>